<evidence type="ECO:0000256" key="2">
    <source>
        <dbReference type="ARBA" id="ARBA00022801"/>
    </source>
</evidence>
<dbReference type="GO" id="GO:0003684">
    <property type="term" value="F:damaged DNA binding"/>
    <property type="evidence" value="ECO:0007669"/>
    <property type="project" value="TreeGrafter"/>
</dbReference>
<evidence type="ECO:0000313" key="5">
    <source>
        <dbReference type="Proteomes" id="UP000494165"/>
    </source>
</evidence>
<reference evidence="4 5" key="1">
    <citation type="submission" date="2020-04" db="EMBL/GenBank/DDBJ databases">
        <authorList>
            <person name="Alioto T."/>
            <person name="Alioto T."/>
            <person name="Gomez Garrido J."/>
        </authorList>
    </citation>
    <scope>NUCLEOTIDE SEQUENCE [LARGE SCALE GENOMIC DNA]</scope>
</reference>
<sequence>MTQGSIAVDRFLPENASSCTAYFLSHCHADHMRGLNEVSFSAHIASKADHFIYCSEVSAQILKNLMRDNESVLAKIQTLTLGPNLVQVPILDSDYQLDLVVTLIPAGHCLGSCM</sequence>
<dbReference type="SUPFAM" id="SSF56281">
    <property type="entry name" value="Metallo-hydrolase/oxidoreductase"/>
    <property type="match status" value="1"/>
</dbReference>
<accession>A0A8S1E665</accession>
<comment type="caution">
    <text evidence="4">The sequence shown here is derived from an EMBL/GenBank/DDBJ whole genome shotgun (WGS) entry which is preliminary data.</text>
</comment>
<gene>
    <name evidence="4" type="ORF">CLODIP_2_CD03206</name>
</gene>
<dbReference type="PANTHER" id="PTHR23240">
    <property type="entry name" value="DNA CROSS-LINK REPAIR PROTEIN PSO2/SNM1-RELATED"/>
    <property type="match status" value="1"/>
</dbReference>
<keyword evidence="1" id="KW-0540">Nuclease</keyword>
<dbReference type="Gene3D" id="3.60.15.10">
    <property type="entry name" value="Ribonuclease Z/Hydroxyacylglutathione hydrolase-like"/>
    <property type="match status" value="1"/>
</dbReference>
<protein>
    <submittedName>
        <fullName evidence="4">Uncharacterized protein</fullName>
    </submittedName>
</protein>
<evidence type="ECO:0000256" key="1">
    <source>
        <dbReference type="ARBA" id="ARBA00022722"/>
    </source>
</evidence>
<dbReference type="GO" id="GO:0006303">
    <property type="term" value="P:double-strand break repair via nonhomologous end joining"/>
    <property type="evidence" value="ECO:0007669"/>
    <property type="project" value="TreeGrafter"/>
</dbReference>
<dbReference type="PANTHER" id="PTHR23240:SF8">
    <property type="entry name" value="PROTEIN ARTEMIS"/>
    <property type="match status" value="1"/>
</dbReference>
<dbReference type="AlphaFoldDB" id="A0A8S1E665"/>
<evidence type="ECO:0000313" key="4">
    <source>
        <dbReference type="EMBL" id="CAB3388297.1"/>
    </source>
</evidence>
<keyword evidence="3" id="KW-0269">Exonuclease</keyword>
<dbReference type="GO" id="GO:0035312">
    <property type="term" value="F:5'-3' DNA exonuclease activity"/>
    <property type="evidence" value="ECO:0007669"/>
    <property type="project" value="TreeGrafter"/>
</dbReference>
<dbReference type="Proteomes" id="UP000494165">
    <property type="component" value="Unassembled WGS sequence"/>
</dbReference>
<dbReference type="InterPro" id="IPR036866">
    <property type="entry name" value="RibonucZ/Hydroxyglut_hydro"/>
</dbReference>
<name>A0A8S1E665_9INSE</name>
<proteinExistence type="predicted"/>
<keyword evidence="5" id="KW-1185">Reference proteome</keyword>
<keyword evidence="2" id="KW-0378">Hydrolase</keyword>
<dbReference type="EMBL" id="CADEPI010000740">
    <property type="protein sequence ID" value="CAB3388297.1"/>
    <property type="molecule type" value="Genomic_DNA"/>
</dbReference>
<dbReference type="GO" id="GO:0000723">
    <property type="term" value="P:telomere maintenance"/>
    <property type="evidence" value="ECO:0007669"/>
    <property type="project" value="TreeGrafter"/>
</dbReference>
<dbReference type="OrthoDB" id="262529at2759"/>
<evidence type="ECO:0000256" key="3">
    <source>
        <dbReference type="ARBA" id="ARBA00022839"/>
    </source>
</evidence>
<organism evidence="4 5">
    <name type="scientific">Cloeon dipterum</name>
    <dbReference type="NCBI Taxonomy" id="197152"/>
    <lineage>
        <taxon>Eukaryota</taxon>
        <taxon>Metazoa</taxon>
        <taxon>Ecdysozoa</taxon>
        <taxon>Arthropoda</taxon>
        <taxon>Hexapoda</taxon>
        <taxon>Insecta</taxon>
        <taxon>Pterygota</taxon>
        <taxon>Palaeoptera</taxon>
        <taxon>Ephemeroptera</taxon>
        <taxon>Pisciforma</taxon>
        <taxon>Baetidae</taxon>
        <taxon>Cloeon</taxon>
    </lineage>
</organism>
<dbReference type="GO" id="GO:0036297">
    <property type="term" value="P:interstrand cross-link repair"/>
    <property type="evidence" value="ECO:0007669"/>
    <property type="project" value="TreeGrafter"/>
</dbReference>